<keyword evidence="15" id="KW-1185">Reference proteome</keyword>
<evidence type="ECO:0000256" key="7">
    <source>
        <dbReference type="ARBA" id="ARBA00023295"/>
    </source>
</evidence>
<evidence type="ECO:0000256" key="2">
    <source>
        <dbReference type="ARBA" id="ARBA00010838"/>
    </source>
</evidence>
<evidence type="ECO:0000256" key="4">
    <source>
        <dbReference type="ARBA" id="ARBA00022801"/>
    </source>
</evidence>
<dbReference type="SUPFAM" id="SSF51445">
    <property type="entry name" value="(Trans)glycosidases"/>
    <property type="match status" value="1"/>
</dbReference>
<keyword evidence="4 12" id="KW-0378">Hydrolase</keyword>
<evidence type="ECO:0000256" key="13">
    <source>
        <dbReference type="SAM" id="MobiDB-lite"/>
    </source>
</evidence>
<evidence type="ECO:0000256" key="8">
    <source>
        <dbReference type="ARBA" id="ARBA00023326"/>
    </source>
</evidence>
<dbReference type="PROSITE" id="PS00653">
    <property type="entry name" value="GLYCOSYL_HYDROL_F1_2"/>
    <property type="match status" value="1"/>
</dbReference>
<dbReference type="Pfam" id="PF00232">
    <property type="entry name" value="Glyco_hydro_1"/>
    <property type="match status" value="1"/>
</dbReference>
<dbReference type="Gene3D" id="3.20.20.80">
    <property type="entry name" value="Glycosidases"/>
    <property type="match status" value="1"/>
</dbReference>
<dbReference type="EC" id="3.2.1.21" evidence="3"/>
<sequence>MVAKDTSSDKLPGDFLWGFATASFQIEGSLDVDGRGKSIWDDFSRIPGKTLDGRDGDVATDSYNRWREDLDLLVQYGVKSYRFSIAWSRIIPLGGRNDPVNEAGIQFYSNLIDGLIERGIVPFVTLYHWDLPQGLHDRYGGWLSREIVDDYVNYAKVCFERFGDRVKYWLTHNEPWCTSILGYGRGVFAPGRSSDRIRSPEGNSSTEPWIVGHHLILAHAYTCKLYREEFKAKHGGSIGITLNGDMALPYDDSPENIAAAQHALDVAIGWFADPIYLGDYPEYMKEMLGDRLPRFTPEELAVVTGSSEFYGMNTYTTNLCKAGGDDEFQGKVEYTFTRPDGTQLGTQAHCAWLQDYPEGFRQLLNYLYKRYSKPIYITENGFAVKDENAMPLEQALADHDRVQYFRGNTAAILAAVREDGVDIRSYFAWSLLDNFEWADGYVTRFGLTYVDYETQKRYPKESAKFYTQWFKEHVEEEQEQEPKKEPQPLRLPSANGEAQQESSSSSPTVETVDAITTVKRAANGDAATPPVPKKKKTKKAVFARITTYISTFLGL</sequence>
<proteinExistence type="inferred from homology"/>
<comment type="similarity">
    <text evidence="2 11">Belongs to the glycosyl hydrolase 1 family.</text>
</comment>
<comment type="function">
    <text evidence="9">Plays an important role in cellulose degradation. Shows hydrolytic activity against several glycosidic compounds.</text>
</comment>
<organism evidence="14 15">
    <name type="scientific">Ganoderma sinense ZZ0214-1</name>
    <dbReference type="NCBI Taxonomy" id="1077348"/>
    <lineage>
        <taxon>Eukaryota</taxon>
        <taxon>Fungi</taxon>
        <taxon>Dikarya</taxon>
        <taxon>Basidiomycota</taxon>
        <taxon>Agaricomycotina</taxon>
        <taxon>Agaricomycetes</taxon>
        <taxon>Polyporales</taxon>
        <taxon>Polyporaceae</taxon>
        <taxon>Ganoderma</taxon>
    </lineage>
</organism>
<dbReference type="PANTHER" id="PTHR10353">
    <property type="entry name" value="GLYCOSYL HYDROLASE"/>
    <property type="match status" value="1"/>
</dbReference>
<gene>
    <name evidence="14" type="ORF">GSI_08750</name>
</gene>
<dbReference type="FunFam" id="3.20.20.80:FF:000011">
    <property type="entry name" value="Cytosolic beta-glucosidase"/>
    <property type="match status" value="1"/>
</dbReference>
<dbReference type="AlphaFoldDB" id="A0A2G8S4K7"/>
<comment type="catalytic activity">
    <reaction evidence="1">
        <text>Hydrolysis of terminal, non-reducing beta-D-glucosyl residues with release of beta-D-glucose.</text>
        <dbReference type="EC" id="3.2.1.21"/>
    </reaction>
</comment>
<keyword evidence="8" id="KW-0624">Polysaccharide degradation</keyword>
<evidence type="ECO:0000256" key="9">
    <source>
        <dbReference type="ARBA" id="ARBA00056775"/>
    </source>
</evidence>
<evidence type="ECO:0000256" key="3">
    <source>
        <dbReference type="ARBA" id="ARBA00012744"/>
    </source>
</evidence>
<feature type="active site" description="Nucleophile" evidence="10">
    <location>
        <position position="379"/>
    </location>
</feature>
<keyword evidence="6" id="KW-0119">Carbohydrate metabolism</keyword>
<evidence type="ECO:0000256" key="6">
    <source>
        <dbReference type="ARBA" id="ARBA00023277"/>
    </source>
</evidence>
<evidence type="ECO:0000256" key="1">
    <source>
        <dbReference type="ARBA" id="ARBA00000448"/>
    </source>
</evidence>
<evidence type="ECO:0000256" key="10">
    <source>
        <dbReference type="PROSITE-ProRule" id="PRU10055"/>
    </source>
</evidence>
<evidence type="ECO:0000256" key="11">
    <source>
        <dbReference type="RuleBase" id="RU003690"/>
    </source>
</evidence>
<keyword evidence="7 12" id="KW-0326">Glycosidase</keyword>
<dbReference type="PROSITE" id="PS00572">
    <property type="entry name" value="GLYCOSYL_HYDROL_F1_1"/>
    <property type="match status" value="1"/>
</dbReference>
<dbReference type="PANTHER" id="PTHR10353:SF36">
    <property type="entry name" value="LP05116P"/>
    <property type="match status" value="1"/>
</dbReference>
<evidence type="ECO:0000256" key="12">
    <source>
        <dbReference type="RuleBase" id="RU004468"/>
    </source>
</evidence>
<evidence type="ECO:0000256" key="5">
    <source>
        <dbReference type="ARBA" id="ARBA00023001"/>
    </source>
</evidence>
<dbReference type="InterPro" id="IPR001360">
    <property type="entry name" value="Glyco_hydro_1"/>
</dbReference>
<dbReference type="GO" id="GO:0030245">
    <property type="term" value="P:cellulose catabolic process"/>
    <property type="evidence" value="ECO:0007669"/>
    <property type="project" value="UniProtKB-KW"/>
</dbReference>
<dbReference type="InterPro" id="IPR018120">
    <property type="entry name" value="Glyco_hydro_1_AS"/>
</dbReference>
<feature type="region of interest" description="Disordered" evidence="13">
    <location>
        <begin position="476"/>
        <end position="513"/>
    </location>
</feature>
<protein>
    <recommendedName>
        <fullName evidence="3">beta-glucosidase</fullName>
        <ecNumber evidence="3">3.2.1.21</ecNumber>
    </recommendedName>
</protein>
<keyword evidence="5" id="KW-0136">Cellulose degradation</keyword>
<reference evidence="14 15" key="1">
    <citation type="journal article" date="2015" name="Sci. Rep.">
        <title>Chromosome-level genome map provides insights into diverse defense mechanisms in the medicinal fungus Ganoderma sinense.</title>
        <authorList>
            <person name="Zhu Y."/>
            <person name="Xu J."/>
            <person name="Sun C."/>
            <person name="Zhou S."/>
            <person name="Xu H."/>
            <person name="Nelson D.R."/>
            <person name="Qian J."/>
            <person name="Song J."/>
            <person name="Luo H."/>
            <person name="Xiang L."/>
            <person name="Li Y."/>
            <person name="Xu Z."/>
            <person name="Ji A."/>
            <person name="Wang L."/>
            <person name="Lu S."/>
            <person name="Hayward A."/>
            <person name="Sun W."/>
            <person name="Li X."/>
            <person name="Schwartz D.C."/>
            <person name="Wang Y."/>
            <person name="Chen S."/>
        </authorList>
    </citation>
    <scope>NUCLEOTIDE SEQUENCE [LARGE SCALE GENOMIC DNA]</scope>
    <source>
        <strain evidence="14 15">ZZ0214-1</strain>
    </source>
</reference>
<dbReference type="PRINTS" id="PR00131">
    <property type="entry name" value="GLHYDRLASE1"/>
</dbReference>
<comment type="caution">
    <text evidence="14">The sequence shown here is derived from an EMBL/GenBank/DDBJ whole genome shotgun (WGS) entry which is preliminary data.</text>
</comment>
<dbReference type="InterPro" id="IPR017853">
    <property type="entry name" value="GH"/>
</dbReference>
<dbReference type="EMBL" id="AYKW01000023">
    <property type="protein sequence ID" value="PIL28706.1"/>
    <property type="molecule type" value="Genomic_DNA"/>
</dbReference>
<dbReference type="InterPro" id="IPR033132">
    <property type="entry name" value="GH_1_N_CS"/>
</dbReference>
<evidence type="ECO:0000313" key="14">
    <source>
        <dbReference type="EMBL" id="PIL28706.1"/>
    </source>
</evidence>
<dbReference type="Proteomes" id="UP000230002">
    <property type="component" value="Unassembled WGS sequence"/>
</dbReference>
<dbReference type="STRING" id="1077348.A0A2G8S4K7"/>
<name>A0A2G8S4K7_9APHY</name>
<feature type="compositionally biased region" description="Basic and acidic residues" evidence="13">
    <location>
        <begin position="476"/>
        <end position="487"/>
    </location>
</feature>
<evidence type="ECO:0000313" key="15">
    <source>
        <dbReference type="Proteomes" id="UP000230002"/>
    </source>
</evidence>
<accession>A0A2G8S4K7</accession>
<dbReference type="GO" id="GO:0080079">
    <property type="term" value="F:cellobiose glucosidase activity"/>
    <property type="evidence" value="ECO:0007669"/>
    <property type="project" value="UniProtKB-ARBA"/>
</dbReference>
<dbReference type="OrthoDB" id="65569at2759"/>